<sequence>MPITNDTILNHAFLREMYSDSYYPDHVLDKGNGILLDLCTAIEEAPPASEAALYELTAVATERFNALEEDFHAAGSGIETIAREAICEDFFFVASAYGFPDADPEALVAERDW</sequence>
<dbReference type="InterPro" id="IPR043767">
    <property type="entry name" value="DUF5713"/>
</dbReference>
<organism evidence="1 2">
    <name type="scientific">Streptomyces tardus</name>
    <dbReference type="NCBI Taxonomy" id="2780544"/>
    <lineage>
        <taxon>Bacteria</taxon>
        <taxon>Bacillati</taxon>
        <taxon>Actinomycetota</taxon>
        <taxon>Actinomycetes</taxon>
        <taxon>Kitasatosporales</taxon>
        <taxon>Streptomycetaceae</taxon>
        <taxon>Streptomyces</taxon>
    </lineage>
</organism>
<dbReference type="Pfam" id="PF18977">
    <property type="entry name" value="DUF5713"/>
    <property type="match status" value="1"/>
</dbReference>
<keyword evidence="2" id="KW-1185">Reference proteome</keyword>
<evidence type="ECO:0000313" key="1">
    <source>
        <dbReference type="EMBL" id="MBU7598853.1"/>
    </source>
</evidence>
<evidence type="ECO:0000313" key="2">
    <source>
        <dbReference type="Proteomes" id="UP000694501"/>
    </source>
</evidence>
<gene>
    <name evidence="1" type="ORF">JGS22_014830</name>
</gene>
<reference evidence="1" key="1">
    <citation type="submission" date="2021-06" db="EMBL/GenBank/DDBJ databases">
        <title>Sequencing of actinobacteria type strains.</title>
        <authorList>
            <person name="Nguyen G.-S."/>
            <person name="Wentzel A."/>
        </authorList>
    </citation>
    <scope>NUCLEOTIDE SEQUENCE</scope>
    <source>
        <strain evidence="1">P38-E01</strain>
    </source>
</reference>
<accession>A0A949JEY9</accession>
<proteinExistence type="predicted"/>
<name>A0A949JEY9_9ACTN</name>
<protein>
    <submittedName>
        <fullName evidence="1">Uncharacterized protein</fullName>
    </submittedName>
</protein>
<dbReference type="EMBL" id="JAELVF020000001">
    <property type="protein sequence ID" value="MBU7598853.1"/>
    <property type="molecule type" value="Genomic_DNA"/>
</dbReference>
<comment type="caution">
    <text evidence="1">The sequence shown here is derived from an EMBL/GenBank/DDBJ whole genome shotgun (WGS) entry which is preliminary data.</text>
</comment>
<dbReference type="Proteomes" id="UP000694501">
    <property type="component" value="Unassembled WGS sequence"/>
</dbReference>
<dbReference type="RefSeq" id="WP_211043201.1">
    <property type="nucleotide sequence ID" value="NZ_JAELVF020000001.1"/>
</dbReference>
<dbReference type="AlphaFoldDB" id="A0A949JEY9"/>